<evidence type="ECO:0000256" key="3">
    <source>
        <dbReference type="ARBA" id="ARBA00022946"/>
    </source>
</evidence>
<dbReference type="OrthoDB" id="543569at2759"/>
<sequence length="594" mass="64446">MLLNLLRDNLFNSARLRYSPDVSTAGRRISRPPLQKTVNKYKRFSLSVSCAVIPGLHEPSVDEQPDEAGIMGEAAAKLAAFCAMFPELDSEVMTVLVHGNPEAVSAPPAQTRAKLEAVAKELKIDIVLAAKLTGKVPATWSRSLESLRQRLEPLSVELGVDMRTAVSMIASQPAAWAIKTPSLVKEKLLPLAESLGVPLPVLVTLIGKQPIMWLIKSTQVENTVAQVASQLGLTKEAALQQVVKMPVLVALERKLLVLGINALSSTMDVPLSRLQYLISKRLGLVTVPAEVLGANIETLAAVLDVDINMVLEVVIRQPTLFASQAANIATAIDVLSTALKIPRPAALEILIKQPALAYDFTAQSISSRLEALSMIFEISVEEMMSLAAEEPALLVITSNTIRAALNAFMEQMNQDPRVCLQLLVDDPAAFVMLGYLGNSIDQWGSRLGLEREAVTKLVTTQPALLEMSPNTVKARLESLAALFEIPIEIATQLVIKHPALATIPPNATITKAKNISLALGCSMQTSAMLMAKEPGILCCCAAPPGELNRDLKPHIEDVLEVVAAYEFYTMDWIQRQARELNPQLVTSFSKMDNR</sequence>
<organism evidence="4 5">
    <name type="scientific">Chlamydomonas eustigma</name>
    <dbReference type="NCBI Taxonomy" id="1157962"/>
    <lineage>
        <taxon>Eukaryota</taxon>
        <taxon>Viridiplantae</taxon>
        <taxon>Chlorophyta</taxon>
        <taxon>core chlorophytes</taxon>
        <taxon>Chlorophyceae</taxon>
        <taxon>CS clade</taxon>
        <taxon>Chlamydomonadales</taxon>
        <taxon>Chlamydomonadaceae</taxon>
        <taxon>Chlamydomonas</taxon>
    </lineage>
</organism>
<protein>
    <submittedName>
        <fullName evidence="4">Uncharacterized protein</fullName>
    </submittedName>
</protein>
<keyword evidence="5" id="KW-1185">Reference proteome</keyword>
<dbReference type="Gene3D" id="1.25.70.10">
    <property type="entry name" value="Transcription termination factor 3, mitochondrial"/>
    <property type="match status" value="3"/>
</dbReference>
<gene>
    <name evidence="4" type="ORF">CEUSTIGMA_g9181.t1</name>
</gene>
<dbReference type="AlphaFoldDB" id="A0A250XFC4"/>
<reference evidence="4 5" key="1">
    <citation type="submission" date="2017-08" db="EMBL/GenBank/DDBJ databases">
        <title>Acidophilic green algal genome provides insights into adaptation to an acidic environment.</title>
        <authorList>
            <person name="Hirooka S."/>
            <person name="Hirose Y."/>
            <person name="Kanesaki Y."/>
            <person name="Higuchi S."/>
            <person name="Fujiwara T."/>
            <person name="Onuma R."/>
            <person name="Era A."/>
            <person name="Ohbayashi R."/>
            <person name="Uzuka A."/>
            <person name="Nozaki H."/>
            <person name="Yoshikawa H."/>
            <person name="Miyagishima S.Y."/>
        </authorList>
    </citation>
    <scope>NUCLEOTIDE SEQUENCE [LARGE SCALE GENOMIC DNA]</scope>
    <source>
        <strain evidence="4 5">NIES-2499</strain>
    </source>
</reference>
<dbReference type="PANTHER" id="PTHR13068:SF219">
    <property type="entry name" value="MITOCHONDRIAL TRANSCRIPTION TERMINATION FACTOR FAMILY PROTEIN"/>
    <property type="match status" value="1"/>
</dbReference>
<keyword evidence="3" id="KW-0809">Transit peptide</keyword>
<keyword evidence="2" id="KW-0805">Transcription regulation</keyword>
<evidence type="ECO:0000256" key="1">
    <source>
        <dbReference type="ARBA" id="ARBA00007692"/>
    </source>
</evidence>
<evidence type="ECO:0000313" key="5">
    <source>
        <dbReference type="Proteomes" id="UP000232323"/>
    </source>
</evidence>
<dbReference type="InterPro" id="IPR038538">
    <property type="entry name" value="MTERF_sf"/>
</dbReference>
<keyword evidence="2" id="KW-0804">Transcription</keyword>
<dbReference type="InterPro" id="IPR003690">
    <property type="entry name" value="MTERF"/>
</dbReference>
<accession>A0A250XFC4</accession>
<name>A0A250XFC4_9CHLO</name>
<comment type="similarity">
    <text evidence="1">Belongs to the mTERF family.</text>
</comment>
<evidence type="ECO:0000256" key="2">
    <source>
        <dbReference type="ARBA" id="ARBA00022472"/>
    </source>
</evidence>
<comment type="caution">
    <text evidence="4">The sequence shown here is derived from an EMBL/GenBank/DDBJ whole genome shotgun (WGS) entry which is preliminary data.</text>
</comment>
<dbReference type="Pfam" id="PF02536">
    <property type="entry name" value="mTERF"/>
    <property type="match status" value="1"/>
</dbReference>
<proteinExistence type="inferred from homology"/>
<dbReference type="Proteomes" id="UP000232323">
    <property type="component" value="Unassembled WGS sequence"/>
</dbReference>
<dbReference type="GO" id="GO:0003676">
    <property type="term" value="F:nucleic acid binding"/>
    <property type="evidence" value="ECO:0007669"/>
    <property type="project" value="InterPro"/>
</dbReference>
<dbReference type="GO" id="GO:0006353">
    <property type="term" value="P:DNA-templated transcription termination"/>
    <property type="evidence" value="ECO:0007669"/>
    <property type="project" value="UniProtKB-KW"/>
</dbReference>
<dbReference type="EMBL" id="BEGY01000070">
    <property type="protein sequence ID" value="GAX81753.1"/>
    <property type="molecule type" value="Genomic_DNA"/>
</dbReference>
<dbReference type="PANTHER" id="PTHR13068">
    <property type="entry name" value="CGI-12 PROTEIN-RELATED"/>
    <property type="match status" value="1"/>
</dbReference>
<evidence type="ECO:0000313" key="4">
    <source>
        <dbReference type="EMBL" id="GAX81753.1"/>
    </source>
</evidence>
<keyword evidence="2" id="KW-0806">Transcription termination</keyword>